<dbReference type="InterPro" id="IPR019635">
    <property type="entry name" value="DUF2500"/>
</dbReference>
<sequence length="110" mass="12832">MPLLMFIAISLLMVVAGLGCYRLYLQHSQGHHAVEKTIEVTVLDKQMLENQQHDSFISNANSYWIWVQKGRFGPKREFEVTFDYFQVLNPGDKGQLTYHGDQFIHFALQR</sequence>
<protein>
    <submittedName>
        <fullName evidence="1">DUF2500 domain-containing protein</fullName>
    </submittedName>
</protein>
<name>A0ABV5HT69_9VIBR</name>
<keyword evidence="2" id="KW-1185">Reference proteome</keyword>
<reference evidence="1 2" key="1">
    <citation type="submission" date="2024-09" db="EMBL/GenBank/DDBJ databases">
        <authorList>
            <person name="Sun Q."/>
            <person name="Mori K."/>
        </authorList>
    </citation>
    <scope>NUCLEOTIDE SEQUENCE [LARGE SCALE GENOMIC DNA]</scope>
    <source>
        <strain evidence="1 2">CECT 8064</strain>
    </source>
</reference>
<dbReference type="EMBL" id="JBHMEP010000013">
    <property type="protein sequence ID" value="MFB9137465.1"/>
    <property type="molecule type" value="Genomic_DNA"/>
</dbReference>
<evidence type="ECO:0000313" key="2">
    <source>
        <dbReference type="Proteomes" id="UP001589645"/>
    </source>
</evidence>
<comment type="caution">
    <text evidence="1">The sequence shown here is derived from an EMBL/GenBank/DDBJ whole genome shotgun (WGS) entry which is preliminary data.</text>
</comment>
<dbReference type="Proteomes" id="UP001589645">
    <property type="component" value="Unassembled WGS sequence"/>
</dbReference>
<organism evidence="1 2">
    <name type="scientific">Vibrio olivae</name>
    <dbReference type="NCBI Taxonomy" id="1243002"/>
    <lineage>
        <taxon>Bacteria</taxon>
        <taxon>Pseudomonadati</taxon>
        <taxon>Pseudomonadota</taxon>
        <taxon>Gammaproteobacteria</taxon>
        <taxon>Vibrionales</taxon>
        <taxon>Vibrionaceae</taxon>
        <taxon>Vibrio</taxon>
    </lineage>
</organism>
<proteinExistence type="predicted"/>
<dbReference type="RefSeq" id="WP_390197141.1">
    <property type="nucleotide sequence ID" value="NZ_JBHMEP010000013.1"/>
</dbReference>
<gene>
    <name evidence="1" type="ORF">ACFFUV_21110</name>
</gene>
<evidence type="ECO:0000313" key="1">
    <source>
        <dbReference type="EMBL" id="MFB9137465.1"/>
    </source>
</evidence>
<dbReference type="Gene3D" id="2.40.50.660">
    <property type="match status" value="1"/>
</dbReference>
<accession>A0ABV5HT69</accession>
<dbReference type="Pfam" id="PF10694">
    <property type="entry name" value="DUF2500"/>
    <property type="match status" value="1"/>
</dbReference>